<protein>
    <submittedName>
        <fullName evidence="2">Uncharacterized protein</fullName>
    </submittedName>
</protein>
<sequence length="103" mass="11457">MYRSHFDGYQGNYSPSHPYFPPFSRNNKSPDPPNQHQLQSFYSICNGSVAGALTEIPAMAFSASATVSLENTGGGSGLWPYSELSRVEKKAYTYRECNNPLRI</sequence>
<dbReference type="EMBL" id="JAMYWD010000008">
    <property type="protein sequence ID" value="KAJ4963812.1"/>
    <property type="molecule type" value="Genomic_DNA"/>
</dbReference>
<gene>
    <name evidence="2" type="ORF">NE237_023751</name>
</gene>
<proteinExistence type="predicted"/>
<feature type="region of interest" description="Disordered" evidence="1">
    <location>
        <begin position="1"/>
        <end position="37"/>
    </location>
</feature>
<dbReference type="AlphaFoldDB" id="A0A9Q0K5P6"/>
<comment type="caution">
    <text evidence="2">The sequence shown here is derived from an EMBL/GenBank/DDBJ whole genome shotgun (WGS) entry which is preliminary data.</text>
</comment>
<reference evidence="2" key="1">
    <citation type="journal article" date="2023" name="Plant J.">
        <title>The genome of the king protea, Protea cynaroides.</title>
        <authorList>
            <person name="Chang J."/>
            <person name="Duong T.A."/>
            <person name="Schoeman C."/>
            <person name="Ma X."/>
            <person name="Roodt D."/>
            <person name="Barker N."/>
            <person name="Li Z."/>
            <person name="Van de Peer Y."/>
            <person name="Mizrachi E."/>
        </authorList>
    </citation>
    <scope>NUCLEOTIDE SEQUENCE</scope>
    <source>
        <tissue evidence="2">Young leaves</tissue>
    </source>
</reference>
<evidence type="ECO:0000313" key="2">
    <source>
        <dbReference type="EMBL" id="KAJ4963812.1"/>
    </source>
</evidence>
<name>A0A9Q0K5P6_9MAGN</name>
<evidence type="ECO:0000256" key="1">
    <source>
        <dbReference type="SAM" id="MobiDB-lite"/>
    </source>
</evidence>
<organism evidence="2 3">
    <name type="scientific">Protea cynaroides</name>
    <dbReference type="NCBI Taxonomy" id="273540"/>
    <lineage>
        <taxon>Eukaryota</taxon>
        <taxon>Viridiplantae</taxon>
        <taxon>Streptophyta</taxon>
        <taxon>Embryophyta</taxon>
        <taxon>Tracheophyta</taxon>
        <taxon>Spermatophyta</taxon>
        <taxon>Magnoliopsida</taxon>
        <taxon>Proteales</taxon>
        <taxon>Proteaceae</taxon>
        <taxon>Protea</taxon>
    </lineage>
</organism>
<evidence type="ECO:0000313" key="3">
    <source>
        <dbReference type="Proteomes" id="UP001141806"/>
    </source>
</evidence>
<feature type="compositionally biased region" description="Polar residues" evidence="1">
    <location>
        <begin position="25"/>
        <end position="37"/>
    </location>
</feature>
<dbReference type="Proteomes" id="UP001141806">
    <property type="component" value="Unassembled WGS sequence"/>
</dbReference>
<keyword evidence="3" id="KW-1185">Reference proteome</keyword>
<accession>A0A9Q0K5P6</accession>